<evidence type="ECO:0000313" key="2">
    <source>
        <dbReference type="Proteomes" id="UP000827415"/>
    </source>
</evidence>
<name>A0AAE7WA06_9CAUD</name>
<organism evidence="1 2">
    <name type="scientific">Hafnia phage vB_HpaM_Zyzzx</name>
    <dbReference type="NCBI Taxonomy" id="2836109"/>
    <lineage>
        <taxon>Viruses</taxon>
        <taxon>Duplodnaviria</taxon>
        <taxon>Heunggongvirae</taxon>
        <taxon>Uroviricota</taxon>
        <taxon>Caudoviricetes</taxon>
        <taxon>Andersonviridae</taxon>
        <taxon>Andersonviridae incertae sedis</taxon>
        <taxon>Daniellevirus</taxon>
        <taxon>Daniellevirus Zyzzx</taxon>
    </lineage>
</organism>
<dbReference type="EMBL" id="MW749004">
    <property type="protein sequence ID" value="QYA57322.1"/>
    <property type="molecule type" value="Genomic_DNA"/>
</dbReference>
<evidence type="ECO:0000313" key="1">
    <source>
        <dbReference type="EMBL" id="QYA57322.1"/>
    </source>
</evidence>
<protein>
    <submittedName>
        <fullName evidence="1">Uncharacterized protein</fullName>
    </submittedName>
</protein>
<gene>
    <name evidence="1" type="ORF">ZYZZX_107</name>
</gene>
<dbReference type="Proteomes" id="UP000827415">
    <property type="component" value="Segment"/>
</dbReference>
<proteinExistence type="predicted"/>
<sequence>MANILSISERVVVSDFRGIQTVNETLSVKNLSQVVYSGSVDPASVEPITLCRDFKVRLDGKEFIKGSFREIVKIPFDSSCKVGVQLYSCNRKVLNVSEIALAFFEVDGAFKVNMTIDPHDNKLYYVISQEDYKTLVKNKVYDTFVTVVDKSNNSSIVFTRKVRFN</sequence>
<keyword evidence="2" id="KW-1185">Reference proteome</keyword>
<reference evidence="1 2" key="1">
    <citation type="submission" date="2021-03" db="EMBL/GenBank/DDBJ databases">
        <authorList>
            <person name="Thompson D.W."/>
            <person name="Brown H.M.F."/>
            <person name="Thompson S.D."/>
            <person name="Grose J.H."/>
        </authorList>
    </citation>
    <scope>NUCLEOTIDE SEQUENCE [LARGE SCALE GENOMIC DNA]</scope>
</reference>
<accession>A0AAE7WA06</accession>